<feature type="compositionally biased region" description="Basic and acidic residues" evidence="4">
    <location>
        <begin position="599"/>
        <end position="637"/>
    </location>
</feature>
<gene>
    <name evidence="6" type="primary">MORC4_3</name>
    <name evidence="6" type="ORF">g.44361</name>
</gene>
<proteinExistence type="predicted"/>
<feature type="compositionally biased region" description="Basic and acidic residues" evidence="4">
    <location>
        <begin position="1345"/>
        <end position="1368"/>
    </location>
</feature>
<feature type="region of interest" description="Disordered" evidence="4">
    <location>
        <begin position="440"/>
        <end position="475"/>
    </location>
</feature>
<evidence type="ECO:0000256" key="3">
    <source>
        <dbReference type="ARBA" id="ARBA00022833"/>
    </source>
</evidence>
<feature type="region of interest" description="Disordered" evidence="4">
    <location>
        <begin position="503"/>
        <end position="687"/>
    </location>
</feature>
<sequence length="1623" mass="179296">SIGGSVWMLSVGRREDARNGLGLRVGRGRGGEMEENELEEGEACSIQEDDAPIDPDIALSYIDERIQDVLGHCQKDFEGGISAENLGAKYGGYGSFLPAYQRSPSIWSHPRSPQRVPNHNTPRSPYNQPVEAARQNPTDATSTSVPVKNNFLSKPPPLDGSKKKEACATTPTFRECTPRHDLSSTTSKSNDQKILKVRIKVGSENVLPKLNAAIYSDMGLEYSPSLSLEDSPSTSGGFSPEPRCTPHESPMTIYQIMTCFPVPGGYVLSPLPDSLLHLMENERPCLKDSKLTILKTGTETRDVVSGDNLSSRNMKGSSGKKSKSVEKNVKSLEMKSLDGKGGLNDVSGTRKKEIDIETLSAREPVSSALNIPVLCSSKFTDERTERLPCAEAVKSCVSREPSKVMSKVRDFSPDLAKDEPLVDIASLDARSISDLGNGFQHLMGKPNSRTGSFDKALEDGKASKHTDASLDPDTECGVKPEKNCDVFKSEVDKLKARKDGIVESAELTEVKNPQESTLHEHNFEKVLQPKDQNPVAKEISGSQINGLPPVEFLKGNSKTVSSIPSKEKKKSSHSKIDRSEKKQNSLGPSKEVSSILSQECHKDAAGDAKSEQIWKRTDPMESTFRDKARDSRSEYEKNAVSFAEKTKERSDSKKVQNSTPSEAFGKNPEIASSMADGPTSDAPPVPPPPVMIKENWVCCDRCQKWRLLPYGTNPQQLPSKWICAMLNWLSGMNKCSVSEEETTRALHALYQALPIENHTTNGSNASYVTVFANAQQVDQNHDPSLNPAASYEKKRHTLKDSSHVPSHPTHLSHSVKKNQQISVKRRSLNDVNQVTPHSSSKSSFQHAGKSTELNVEKDNDRQKDNCKVVDRYFDGGEFLQQNGKPSKSKNKRGFDQDGYRTSKKVKAEGIVCADEDRHSDHDFPGRVASVNHNGLPSEVNRKSSLKHDDKFKNSKCNSQDSLSGSRKKLKPDMQALSNGYGKESTAKKRKVKERREGHAHPETVLGNRLLVDGRVNVKEEVSESDSRKEKRSRVLKPEGRDSVTNKTDEKIDKKGRHTEDLLSNCSEHALDKMEDIKGMTENKQKSQHTGGAISELNSHCSDSLKRDFRYSHPPTAATSSSSKVSSSRKSKSNFQEARGSPVESVSSSPFRNSNTDKLANKKNGISKDEEKSYGVLQCESLEVPNPFNKGMSDYRDGEAARTSVGKQKDEINVKACDNMHDDLPPLEFEENYLVAGAVSTPAQHNKCHDGFRANNRGPDEGKLNNHYHSSGSTQRKSGKCSALPREKHKISKSEVKSKVKISDSCSEREDICSTKNVNGSRYDVGMDSCQRSTNQEGVRDVYNSLEKKSEKKRESVGRHSSEDRRDNHLSFGSQENLEADRFLSKQHRDVHLKDSEVGIISSKGGKIFLEHNPLTITSQEDNKSSNHFLSDQTEKLENKHGRGGSQPLSNSGDKPEPQIRDPRTILSDTKGDRSEASSADPVTGEASKVLKHTRMLDSQNGQQPNCVRNPTPNGLDAPSPVRRDSNHAAVLKEARELKHMANRLKGEVPEKESTGLYFEAALKFLHGAFLLETSNSESGKHGEAMAMYSDTAKLYEFCAHEYEKCKEMAAAALAYKCMEVAYM</sequence>
<dbReference type="InterPro" id="IPR055300">
    <property type="entry name" value="CWZF3/5/7"/>
</dbReference>
<feature type="compositionally biased region" description="Polar residues" evidence="4">
    <location>
        <begin position="1266"/>
        <end position="1275"/>
    </location>
</feature>
<evidence type="ECO:0000313" key="6">
    <source>
        <dbReference type="EMBL" id="JAT43280.1"/>
    </source>
</evidence>
<feature type="compositionally biased region" description="Polar residues" evidence="4">
    <location>
        <begin position="1143"/>
        <end position="1157"/>
    </location>
</feature>
<feature type="region of interest" description="Disordered" evidence="4">
    <location>
        <begin position="1245"/>
        <end position="1295"/>
    </location>
</feature>
<dbReference type="Gene3D" id="3.30.40.100">
    <property type="match status" value="1"/>
</dbReference>
<dbReference type="InterPro" id="IPR011124">
    <property type="entry name" value="Znf_CW"/>
</dbReference>
<feature type="non-terminal residue" evidence="6">
    <location>
        <position position="1"/>
    </location>
</feature>
<protein>
    <submittedName>
        <fullName evidence="6">MORC family CW-type zinc finger protein 4</fullName>
    </submittedName>
</protein>
<dbReference type="Pfam" id="PF24756">
    <property type="entry name" value="THD_CWZF3-5-7"/>
    <property type="match status" value="1"/>
</dbReference>
<evidence type="ECO:0000256" key="2">
    <source>
        <dbReference type="ARBA" id="ARBA00022771"/>
    </source>
</evidence>
<feature type="compositionally biased region" description="Polar residues" evidence="4">
    <location>
        <begin position="115"/>
        <end position="127"/>
    </location>
</feature>
<feature type="domain" description="CW-type" evidence="5">
    <location>
        <begin position="690"/>
        <end position="743"/>
    </location>
</feature>
<feature type="region of interest" description="Disordered" evidence="4">
    <location>
        <begin position="1433"/>
        <end position="1522"/>
    </location>
</feature>
<dbReference type="EMBL" id="GDJX01024656">
    <property type="protein sequence ID" value="JAT43280.1"/>
    <property type="molecule type" value="Transcribed_RNA"/>
</dbReference>
<feature type="compositionally biased region" description="Polar residues" evidence="4">
    <location>
        <begin position="1496"/>
        <end position="1512"/>
    </location>
</feature>
<feature type="region of interest" description="Disordered" evidence="4">
    <location>
        <begin position="105"/>
        <end position="164"/>
    </location>
</feature>
<feature type="compositionally biased region" description="Basic and acidic residues" evidence="4">
    <location>
        <begin position="455"/>
        <end position="468"/>
    </location>
</feature>
<feature type="compositionally biased region" description="Basic and acidic residues" evidence="4">
    <location>
        <begin position="1017"/>
        <end position="1028"/>
    </location>
</feature>
<feature type="region of interest" description="Disordered" evidence="4">
    <location>
        <begin position="1322"/>
        <end position="1373"/>
    </location>
</feature>
<accession>A0A1D1XLP1</accession>
<evidence type="ECO:0000259" key="5">
    <source>
        <dbReference type="PROSITE" id="PS51050"/>
    </source>
</evidence>
<name>A0A1D1XLP1_9ARAE</name>
<feature type="compositionally biased region" description="Polar residues" evidence="4">
    <location>
        <begin position="135"/>
        <end position="152"/>
    </location>
</feature>
<feature type="compositionally biased region" description="Basic and acidic residues" evidence="4">
    <location>
        <begin position="1035"/>
        <end position="1060"/>
    </location>
</feature>
<feature type="compositionally biased region" description="Basic and acidic residues" evidence="4">
    <location>
        <begin position="1453"/>
        <end position="1475"/>
    </location>
</feature>
<feature type="non-terminal residue" evidence="6">
    <location>
        <position position="1623"/>
    </location>
</feature>
<organism evidence="6">
    <name type="scientific">Anthurium amnicola</name>
    <dbReference type="NCBI Taxonomy" id="1678845"/>
    <lineage>
        <taxon>Eukaryota</taxon>
        <taxon>Viridiplantae</taxon>
        <taxon>Streptophyta</taxon>
        <taxon>Embryophyta</taxon>
        <taxon>Tracheophyta</taxon>
        <taxon>Spermatophyta</taxon>
        <taxon>Magnoliopsida</taxon>
        <taxon>Liliopsida</taxon>
        <taxon>Araceae</taxon>
        <taxon>Pothoideae</taxon>
        <taxon>Potheae</taxon>
        <taxon>Anthurium</taxon>
    </lineage>
</organism>
<feature type="compositionally biased region" description="Polar residues" evidence="4">
    <location>
        <begin position="584"/>
        <end position="597"/>
    </location>
</feature>
<evidence type="ECO:0000256" key="1">
    <source>
        <dbReference type="ARBA" id="ARBA00022723"/>
    </source>
</evidence>
<keyword evidence="2" id="KW-0863">Zinc-finger</keyword>
<dbReference type="InterPro" id="IPR056406">
    <property type="entry name" value="THD_CWZF3/5/7"/>
</dbReference>
<keyword evidence="3" id="KW-0862">Zinc</keyword>
<dbReference type="PROSITE" id="PS51050">
    <property type="entry name" value="ZF_CW"/>
    <property type="match status" value="1"/>
</dbReference>
<feature type="compositionally biased region" description="Polar residues" evidence="4">
    <location>
        <begin position="829"/>
        <end position="845"/>
    </location>
</feature>
<feature type="region of interest" description="Disordered" evidence="4">
    <location>
        <begin position="1017"/>
        <end position="1066"/>
    </location>
</feature>
<feature type="region of interest" description="Disordered" evidence="4">
    <location>
        <begin position="21"/>
        <end position="44"/>
    </location>
</feature>
<feature type="compositionally biased region" description="Low complexity" evidence="4">
    <location>
        <begin position="310"/>
        <end position="319"/>
    </location>
</feature>
<evidence type="ECO:0000256" key="4">
    <source>
        <dbReference type="SAM" id="MobiDB-lite"/>
    </source>
</evidence>
<feature type="compositionally biased region" description="Basic and acidic residues" evidence="4">
    <location>
        <begin position="517"/>
        <end position="528"/>
    </location>
</feature>
<feature type="region of interest" description="Disordered" evidence="4">
    <location>
        <begin position="916"/>
        <end position="1003"/>
    </location>
</feature>
<reference evidence="6" key="1">
    <citation type="submission" date="2015-07" db="EMBL/GenBank/DDBJ databases">
        <title>Transcriptome Assembly of Anthurium amnicola.</title>
        <authorList>
            <person name="Suzuki J."/>
        </authorList>
    </citation>
    <scope>NUCLEOTIDE SEQUENCE</scope>
</reference>
<feature type="region of interest" description="Disordered" evidence="4">
    <location>
        <begin position="1104"/>
        <end position="1167"/>
    </location>
</feature>
<feature type="compositionally biased region" description="Basic and acidic residues" evidence="4">
    <location>
        <begin position="854"/>
        <end position="863"/>
    </location>
</feature>
<feature type="region of interest" description="Disordered" evidence="4">
    <location>
        <begin position="304"/>
        <end position="327"/>
    </location>
</feature>
<feature type="compositionally biased region" description="Basic and acidic residues" evidence="4">
    <location>
        <begin position="939"/>
        <end position="952"/>
    </location>
</feature>
<keyword evidence="1" id="KW-0479">Metal-binding</keyword>
<feature type="compositionally biased region" description="Basic and acidic residues" evidence="4">
    <location>
        <begin position="644"/>
        <end position="654"/>
    </location>
</feature>
<feature type="compositionally biased region" description="Basic and acidic residues" evidence="4">
    <location>
        <begin position="574"/>
        <end position="583"/>
    </location>
</feature>
<feature type="region of interest" description="Disordered" evidence="4">
    <location>
        <begin position="778"/>
        <end position="863"/>
    </location>
</feature>
<feature type="compositionally biased region" description="Polar residues" evidence="4">
    <location>
        <begin position="809"/>
        <end position="822"/>
    </location>
</feature>
<feature type="region of interest" description="Disordered" evidence="4">
    <location>
        <begin position="877"/>
        <end position="901"/>
    </location>
</feature>
<feature type="compositionally biased region" description="Basic and acidic residues" evidence="4">
    <location>
        <begin position="1246"/>
        <end position="1263"/>
    </location>
</feature>
<dbReference type="PANTHER" id="PTHR46524">
    <property type="entry name" value="CW-TYPE ZINC FINGER"/>
    <property type="match status" value="1"/>
</dbReference>
<feature type="compositionally biased region" description="Acidic residues" evidence="4">
    <location>
        <begin position="33"/>
        <end position="44"/>
    </location>
</feature>
<feature type="compositionally biased region" description="Polar residues" evidence="4">
    <location>
        <begin position="954"/>
        <end position="964"/>
    </location>
</feature>
<dbReference type="PANTHER" id="PTHR46524:SF7">
    <property type="entry name" value="CW-TYPE ZINC FINGER"/>
    <property type="match status" value="1"/>
</dbReference>
<dbReference type="Pfam" id="PF07496">
    <property type="entry name" value="zf-CW"/>
    <property type="match status" value="1"/>
</dbReference>
<dbReference type="GO" id="GO:0008270">
    <property type="term" value="F:zinc ion binding"/>
    <property type="evidence" value="ECO:0007669"/>
    <property type="project" value="UniProtKB-KW"/>
</dbReference>